<dbReference type="Proteomes" id="UP000009022">
    <property type="component" value="Unassembled WGS sequence"/>
</dbReference>
<evidence type="ECO:0000256" key="1">
    <source>
        <dbReference type="ARBA" id="ARBA00010617"/>
    </source>
</evidence>
<dbReference type="InterPro" id="IPR036396">
    <property type="entry name" value="Cyt_P450_sf"/>
</dbReference>
<feature type="binding site" description="axial binding residue" evidence="2">
    <location>
        <position position="448"/>
    </location>
    <ligand>
        <name>heme</name>
        <dbReference type="ChEBI" id="CHEBI:30413"/>
    </ligand>
    <ligandPart>
        <name>Fe</name>
        <dbReference type="ChEBI" id="CHEBI:18248"/>
    </ligandPart>
</feature>
<evidence type="ECO:0000313" key="5">
    <source>
        <dbReference type="Proteomes" id="UP000009022"/>
    </source>
</evidence>
<dbReference type="OMA" id="ISHADDR"/>
<sequence length="504" mass="57492">MTLNDNSSSFTYVIKVGFKVSLATYAVYVAYKCFIKPYFSPLKQDMPGPAFRPVIGNLYDLYSSRPMEIEIKWTEKYGKFVHFHNVFNEDIVMISCPKAINHVLIVNHKNYEKQKAFQVNQRLIGDGVMASTGRDHAKYRGMIAPAAFNADSITVMTTVFNMYVTSLCQLWRHNLSQSNDGIICVQKYFKQLTLDIMGRCTFGYEFEALSGCNIDAKNISAVFNRAVTGQLFGLVQFIPYFQYLPLACNREIEAGLSVVRKAIDSTIALKRNSRQRSTSDVDLLDILMDIKDETGKPAFTDKQLRDNILTFMMAGRETATAALSWTLYLLAKHPKIQDKARTEIQNVLQQDRDLANSDLDQLKYIEFIIMETLRLYPPVDVLRRVAKKDDVIQNYKIPAGTLIYIALAVCQRCDDAFPNGNEFNPERFKREDVRDHGVLSFSIGSRTCMGKRFAMTEMKITLAKLLFNFKFSLPSANQCIEPRRCGMFILPNPLIQLKVEPILI</sequence>
<dbReference type="CTD" id="6750517"/>
<dbReference type="OrthoDB" id="1470350at2759"/>
<dbReference type="AlphaFoldDB" id="B3RNK1"/>
<keyword evidence="2 3" id="KW-0479">Metal-binding</keyword>
<dbReference type="Pfam" id="PF00067">
    <property type="entry name" value="p450"/>
    <property type="match status" value="1"/>
</dbReference>
<protein>
    <recommendedName>
        <fullName evidence="6">Cytochrome P450</fullName>
    </recommendedName>
</protein>
<keyword evidence="3" id="KW-0560">Oxidoreductase</keyword>
<reference evidence="4 5" key="1">
    <citation type="journal article" date="2008" name="Nature">
        <title>The Trichoplax genome and the nature of placozoans.</title>
        <authorList>
            <person name="Srivastava M."/>
            <person name="Begovic E."/>
            <person name="Chapman J."/>
            <person name="Putnam N.H."/>
            <person name="Hellsten U."/>
            <person name="Kawashima T."/>
            <person name="Kuo A."/>
            <person name="Mitros T."/>
            <person name="Salamov A."/>
            <person name="Carpenter M.L."/>
            <person name="Signorovitch A.Y."/>
            <person name="Moreno M.A."/>
            <person name="Kamm K."/>
            <person name="Grimwood J."/>
            <person name="Schmutz J."/>
            <person name="Shapiro H."/>
            <person name="Grigoriev I.V."/>
            <person name="Buss L.W."/>
            <person name="Schierwater B."/>
            <person name="Dellaporta S.L."/>
            <person name="Rokhsar D.S."/>
        </authorList>
    </citation>
    <scope>NUCLEOTIDE SEQUENCE [LARGE SCALE GENOMIC DNA]</scope>
    <source>
        <strain evidence="4 5">Grell-BS-1999</strain>
    </source>
</reference>
<dbReference type="PhylomeDB" id="B3RNK1"/>
<evidence type="ECO:0000256" key="2">
    <source>
        <dbReference type="PIRSR" id="PIRSR602401-1"/>
    </source>
</evidence>
<gene>
    <name evidence="4" type="ORF">TRIADDRAFT_53193</name>
</gene>
<dbReference type="PRINTS" id="PR00385">
    <property type="entry name" value="P450"/>
</dbReference>
<dbReference type="PRINTS" id="PR00463">
    <property type="entry name" value="EP450I"/>
</dbReference>
<dbReference type="GeneID" id="6750517"/>
<dbReference type="GO" id="GO:0004497">
    <property type="term" value="F:monooxygenase activity"/>
    <property type="evidence" value="ECO:0007669"/>
    <property type="project" value="UniProtKB-KW"/>
</dbReference>
<dbReference type="CDD" id="cd11069">
    <property type="entry name" value="CYP_FUM15-like"/>
    <property type="match status" value="1"/>
</dbReference>
<proteinExistence type="inferred from homology"/>
<comment type="similarity">
    <text evidence="1 3">Belongs to the cytochrome P450 family.</text>
</comment>
<dbReference type="InterPro" id="IPR017972">
    <property type="entry name" value="Cyt_P450_CS"/>
</dbReference>
<dbReference type="InterPro" id="IPR002401">
    <property type="entry name" value="Cyt_P450_E_grp-I"/>
</dbReference>
<dbReference type="SUPFAM" id="SSF48264">
    <property type="entry name" value="Cytochrome P450"/>
    <property type="match status" value="1"/>
</dbReference>
<dbReference type="HOGENOM" id="CLU_001570_5_11_1"/>
<keyword evidence="2 3" id="KW-0349">Heme</keyword>
<dbReference type="PROSITE" id="PS00086">
    <property type="entry name" value="CYTOCHROME_P450"/>
    <property type="match status" value="1"/>
</dbReference>
<dbReference type="GO" id="GO:0005506">
    <property type="term" value="F:iron ion binding"/>
    <property type="evidence" value="ECO:0007669"/>
    <property type="project" value="InterPro"/>
</dbReference>
<organism evidence="4 5">
    <name type="scientific">Trichoplax adhaerens</name>
    <name type="common">Trichoplax reptans</name>
    <dbReference type="NCBI Taxonomy" id="10228"/>
    <lineage>
        <taxon>Eukaryota</taxon>
        <taxon>Metazoa</taxon>
        <taxon>Placozoa</taxon>
        <taxon>Uniplacotomia</taxon>
        <taxon>Trichoplacea</taxon>
        <taxon>Trichoplacidae</taxon>
        <taxon>Trichoplax</taxon>
    </lineage>
</organism>
<accession>B3RNK1</accession>
<dbReference type="Gene3D" id="1.10.630.10">
    <property type="entry name" value="Cytochrome P450"/>
    <property type="match status" value="1"/>
</dbReference>
<evidence type="ECO:0008006" key="6">
    <source>
        <dbReference type="Google" id="ProtNLM"/>
    </source>
</evidence>
<comment type="cofactor">
    <cofactor evidence="2">
        <name>heme</name>
        <dbReference type="ChEBI" id="CHEBI:30413"/>
    </cofactor>
</comment>
<dbReference type="InterPro" id="IPR050196">
    <property type="entry name" value="Cytochrome_P450_Monoox"/>
</dbReference>
<dbReference type="KEGG" id="tad:TRIADDRAFT_53193"/>
<dbReference type="GO" id="GO:0020037">
    <property type="term" value="F:heme binding"/>
    <property type="evidence" value="ECO:0007669"/>
    <property type="project" value="InterPro"/>
</dbReference>
<keyword evidence="2 3" id="KW-0408">Iron</keyword>
<dbReference type="GO" id="GO:0016705">
    <property type="term" value="F:oxidoreductase activity, acting on paired donors, with incorporation or reduction of molecular oxygen"/>
    <property type="evidence" value="ECO:0007669"/>
    <property type="project" value="InterPro"/>
</dbReference>
<evidence type="ECO:0000256" key="3">
    <source>
        <dbReference type="RuleBase" id="RU000461"/>
    </source>
</evidence>
<dbReference type="EMBL" id="DS985242">
    <property type="protein sequence ID" value="EDV28035.1"/>
    <property type="molecule type" value="Genomic_DNA"/>
</dbReference>
<dbReference type="InterPro" id="IPR001128">
    <property type="entry name" value="Cyt_P450"/>
</dbReference>
<dbReference type="eggNOG" id="KOG0157">
    <property type="taxonomic scope" value="Eukaryota"/>
</dbReference>
<dbReference type="RefSeq" id="XP_002109869.1">
    <property type="nucleotide sequence ID" value="XM_002109833.1"/>
</dbReference>
<name>B3RNK1_TRIAD</name>
<evidence type="ECO:0000313" key="4">
    <source>
        <dbReference type="EMBL" id="EDV28035.1"/>
    </source>
</evidence>
<dbReference type="InParanoid" id="B3RNK1"/>
<dbReference type="PANTHER" id="PTHR24291:SF175">
    <property type="entry name" value="CYTOCHROME P450"/>
    <property type="match status" value="1"/>
</dbReference>
<keyword evidence="3" id="KW-0503">Monooxygenase</keyword>
<dbReference type="PANTHER" id="PTHR24291">
    <property type="entry name" value="CYTOCHROME P450 FAMILY 4"/>
    <property type="match status" value="1"/>
</dbReference>
<dbReference type="FunFam" id="1.10.630.10:FF:000356">
    <property type="entry name" value="Cytochrome P450 4F12"/>
    <property type="match status" value="1"/>
</dbReference>
<keyword evidence="5" id="KW-1185">Reference proteome</keyword>